<evidence type="ECO:0000313" key="1">
    <source>
        <dbReference type="EMBL" id="VVD78905.1"/>
    </source>
</evidence>
<evidence type="ECO:0000313" key="2">
    <source>
        <dbReference type="Proteomes" id="UP000414233"/>
    </source>
</evidence>
<accession>A0A5E4STT1</accession>
<organism evidence="1 2">
    <name type="scientific">Pandoraea terrae</name>
    <dbReference type="NCBI Taxonomy" id="1537710"/>
    <lineage>
        <taxon>Bacteria</taxon>
        <taxon>Pseudomonadati</taxon>
        <taxon>Pseudomonadota</taxon>
        <taxon>Betaproteobacteria</taxon>
        <taxon>Burkholderiales</taxon>
        <taxon>Burkholderiaceae</taxon>
        <taxon>Pandoraea</taxon>
    </lineage>
</organism>
<protein>
    <submittedName>
        <fullName evidence="1">Uncharacterized protein</fullName>
    </submittedName>
</protein>
<reference evidence="1 2" key="1">
    <citation type="submission" date="2019-08" db="EMBL/GenBank/DDBJ databases">
        <authorList>
            <person name="Peeters C."/>
        </authorList>
    </citation>
    <scope>NUCLEOTIDE SEQUENCE [LARGE SCALE GENOMIC DNA]</scope>
    <source>
        <strain evidence="1 2">LMG 30175</strain>
    </source>
</reference>
<dbReference type="Proteomes" id="UP000414233">
    <property type="component" value="Unassembled WGS sequence"/>
</dbReference>
<keyword evidence="2" id="KW-1185">Reference proteome</keyword>
<gene>
    <name evidence="1" type="ORF">PTE30175_00955</name>
</gene>
<dbReference type="EMBL" id="CABPRZ010000003">
    <property type="protein sequence ID" value="VVD78905.1"/>
    <property type="molecule type" value="Genomic_DNA"/>
</dbReference>
<name>A0A5E4STT1_9BURK</name>
<proteinExistence type="predicted"/>
<dbReference type="AlphaFoldDB" id="A0A5E4STT1"/>
<sequence length="291" mass="32059">MTHISQTHGAGLPATRTDAADSVVMRIGGEFADALSRVGQLARAVVSQWLGQLDAPMDVSDSIDALIALHACYARTDRPKSGAPGFSAHPIYLSEPSAADDRLAWRAVQGGPQQCEFSWTTTRYRLMRDAFDDLDLMFANHPELRVPTNVLMNACRDGQNIGRVLDTLAENFCLASEGAMSPEAAKWFVQLKFANWGSPVVLTVARLDTPDDWIIGSLDWARLALGIQAVMGRHWDMPFWEVIQHARVPNPPNARVRAIAACAYPGASPDRAVRLLKRDLRPYQMNTPRQG</sequence>